<keyword evidence="2" id="KW-1003">Cell membrane</keyword>
<evidence type="ECO:0000256" key="2">
    <source>
        <dbReference type="ARBA" id="ARBA00022475"/>
    </source>
</evidence>
<protein>
    <submittedName>
        <fullName evidence="7">Cobalt transport protein</fullName>
    </submittedName>
</protein>
<proteinExistence type="predicted"/>
<evidence type="ECO:0000256" key="6">
    <source>
        <dbReference type="SAM" id="Phobius"/>
    </source>
</evidence>
<dbReference type="PANTHER" id="PTHR34857">
    <property type="entry name" value="SLL0384 PROTEIN"/>
    <property type="match status" value="1"/>
</dbReference>
<keyword evidence="5 6" id="KW-0472">Membrane</keyword>
<dbReference type="InterPro" id="IPR003339">
    <property type="entry name" value="ABC/ECF_trnsptr_transmembrane"/>
</dbReference>
<dbReference type="KEGG" id="dru:Desru_0330"/>
<dbReference type="GO" id="GO:0005886">
    <property type="term" value="C:plasma membrane"/>
    <property type="evidence" value="ECO:0007669"/>
    <property type="project" value="UniProtKB-ARBA"/>
</dbReference>
<dbReference type="HOGENOM" id="CLU_056469_2_2_9"/>
<comment type="subcellular location">
    <subcellularLocation>
        <location evidence="1">Membrane</location>
        <topology evidence="1">Multi-pass membrane protein</topology>
    </subcellularLocation>
</comment>
<evidence type="ECO:0000313" key="7">
    <source>
        <dbReference type="EMBL" id="AEG58627.1"/>
    </source>
</evidence>
<dbReference type="eggNOG" id="COG0619">
    <property type="taxonomic scope" value="Bacteria"/>
</dbReference>
<feature type="transmembrane region" description="Helical" evidence="6">
    <location>
        <begin position="74"/>
        <end position="94"/>
    </location>
</feature>
<name>F6DPF4_DESRL</name>
<dbReference type="Pfam" id="PF02361">
    <property type="entry name" value="CbiQ"/>
    <property type="match status" value="1"/>
</dbReference>
<keyword evidence="4 6" id="KW-1133">Transmembrane helix</keyword>
<reference evidence="8" key="1">
    <citation type="submission" date="2011-05" db="EMBL/GenBank/DDBJ databases">
        <title>Complete sequence of Desulfotomaculum ruminis DSM 2154.</title>
        <authorList>
            <person name="Lucas S."/>
            <person name="Copeland A."/>
            <person name="Lapidus A."/>
            <person name="Cheng J.-F."/>
            <person name="Goodwin L."/>
            <person name="Pitluck S."/>
            <person name="Lu M."/>
            <person name="Detter J.C."/>
            <person name="Han C."/>
            <person name="Tapia R."/>
            <person name="Land M."/>
            <person name="Hauser L."/>
            <person name="Kyrpides N."/>
            <person name="Ivanova N."/>
            <person name="Mikhailova N."/>
            <person name="Pagani I."/>
            <person name="Stams A.J.M."/>
            <person name="Plugge C.M."/>
            <person name="Muyzer G."/>
            <person name="Kuever J."/>
            <person name="Parshina S.N."/>
            <person name="Ivanova A.E."/>
            <person name="Nazina T.N."/>
            <person name="Brambilla E."/>
            <person name="Spring S."/>
            <person name="Klenk H.-P."/>
            <person name="Woyke T."/>
        </authorList>
    </citation>
    <scope>NUCLEOTIDE SEQUENCE [LARGE SCALE GENOMIC DNA]</scope>
    <source>
        <strain evidence="8">ATCC 23193 / DSM 2154 / NCIB 8452 / DL</strain>
    </source>
</reference>
<dbReference type="InterPro" id="IPR051611">
    <property type="entry name" value="ECF_transporter_component"/>
</dbReference>
<evidence type="ECO:0000313" key="8">
    <source>
        <dbReference type="Proteomes" id="UP000009234"/>
    </source>
</evidence>
<evidence type="ECO:0000256" key="1">
    <source>
        <dbReference type="ARBA" id="ARBA00004141"/>
    </source>
</evidence>
<organism evidence="7 8">
    <name type="scientific">Desulforamulus ruminis (strain ATCC 23193 / DSM 2154 / NCIMB 8452 / DL)</name>
    <name type="common">Desulfotomaculum ruminis</name>
    <dbReference type="NCBI Taxonomy" id="696281"/>
    <lineage>
        <taxon>Bacteria</taxon>
        <taxon>Bacillati</taxon>
        <taxon>Bacillota</taxon>
        <taxon>Clostridia</taxon>
        <taxon>Eubacteriales</taxon>
        <taxon>Peptococcaceae</taxon>
        <taxon>Desulforamulus</taxon>
    </lineage>
</organism>
<feature type="transmembrane region" description="Helical" evidence="6">
    <location>
        <begin position="114"/>
        <end position="139"/>
    </location>
</feature>
<evidence type="ECO:0000256" key="5">
    <source>
        <dbReference type="ARBA" id="ARBA00023136"/>
    </source>
</evidence>
<dbReference type="STRING" id="696281.Desru_0330"/>
<dbReference type="RefSeq" id="WP_013840402.1">
    <property type="nucleotide sequence ID" value="NC_015589.1"/>
</dbReference>
<keyword evidence="8" id="KW-1185">Reference proteome</keyword>
<dbReference type="PANTHER" id="PTHR34857:SF2">
    <property type="entry name" value="SLL0384 PROTEIN"/>
    <property type="match status" value="1"/>
</dbReference>
<feature type="transmembrane region" description="Helical" evidence="6">
    <location>
        <begin position="243"/>
        <end position="263"/>
    </location>
</feature>
<reference evidence="7 8" key="2">
    <citation type="journal article" date="2012" name="Stand. Genomic Sci.">
        <title>Complete genome sequence of the sulfate-reducing firmicute Desulfotomaculum ruminis type strain (DL(T)).</title>
        <authorList>
            <person name="Spring S."/>
            <person name="Visser M."/>
            <person name="Lu M."/>
            <person name="Copeland A."/>
            <person name="Lapidus A."/>
            <person name="Lucas S."/>
            <person name="Cheng J.F."/>
            <person name="Han C."/>
            <person name="Tapia R."/>
            <person name="Goodwin L.A."/>
            <person name="Pitluck S."/>
            <person name="Ivanova N."/>
            <person name="Land M."/>
            <person name="Hauser L."/>
            <person name="Larimer F."/>
            <person name="Rohde M."/>
            <person name="Goker M."/>
            <person name="Detter J.C."/>
            <person name="Kyrpides N.C."/>
            <person name="Woyke T."/>
            <person name="Schaap P.J."/>
            <person name="Plugge C.M."/>
            <person name="Muyzer G."/>
            <person name="Kuever J."/>
            <person name="Pereira I.A."/>
            <person name="Parshina S.N."/>
            <person name="Bernier-Latmani R."/>
            <person name="Stams A.J."/>
            <person name="Klenk H.P."/>
        </authorList>
    </citation>
    <scope>NUCLEOTIDE SEQUENCE [LARGE SCALE GENOMIC DNA]</scope>
    <source>
        <strain evidence="8">ATCC 23193 / DSM 2154 / NCIB 8452 / DL</strain>
    </source>
</reference>
<sequence length="268" mass="29231">MSLFSSITIGQYYPGNSLVHRLDPRAKLLAVPLLVAAGLLAKGPAGYLAAGVPVLMALAVSGVPVAAFWRGMRFLWVLLFISLIFHALSYPGQILWQWGPLEFTREGLVSGGKVIYRLSVIILAGMLLTMTTTPVLLTGGLEKLLQPFKRFGLPAHELAMMMTIALRFIPTLLEEAEAVMKAQQARGGSIASGSAGQRLKAAVALLVPLLAGSLRRAEDLATAMEARGYRGDVKRSSFRQFTYSSWDFAVLLFVFFSLVMVVMDRWVI</sequence>
<keyword evidence="3 6" id="KW-0812">Transmembrane</keyword>
<dbReference type="OrthoDB" id="8075495at2"/>
<dbReference type="EMBL" id="CP002780">
    <property type="protein sequence ID" value="AEG58627.1"/>
    <property type="molecule type" value="Genomic_DNA"/>
</dbReference>
<dbReference type="Proteomes" id="UP000009234">
    <property type="component" value="Chromosome"/>
</dbReference>
<gene>
    <name evidence="7" type="ordered locus">Desru_0330</name>
</gene>
<evidence type="ECO:0000256" key="4">
    <source>
        <dbReference type="ARBA" id="ARBA00022989"/>
    </source>
</evidence>
<dbReference type="CDD" id="cd16914">
    <property type="entry name" value="EcfT"/>
    <property type="match status" value="1"/>
</dbReference>
<accession>F6DPF4</accession>
<evidence type="ECO:0000256" key="3">
    <source>
        <dbReference type="ARBA" id="ARBA00022692"/>
    </source>
</evidence>
<dbReference type="AlphaFoldDB" id="F6DPF4"/>
<feature type="transmembrane region" description="Helical" evidence="6">
    <location>
        <begin position="47"/>
        <end position="67"/>
    </location>
</feature>